<reference evidence="2" key="1">
    <citation type="submission" date="2022-10" db="EMBL/GenBank/DDBJ databases">
        <title>Description of Fervidibacillus gen. nov. in the family Fervidibacillaceae fam. nov. with two species, Fervidibacillus albus sp. nov., and Fervidibacillus halotolerans sp. nov., isolated from tidal flat sediments.</title>
        <authorList>
            <person name="Kwon K.K."/>
            <person name="Yang S.-H."/>
        </authorList>
    </citation>
    <scope>NUCLEOTIDE SEQUENCE</scope>
    <source>
        <strain evidence="2">JCM 19140</strain>
    </source>
</reference>
<keyword evidence="3" id="KW-1185">Reference proteome</keyword>
<accession>A0AAE3LT96</accession>
<dbReference type="AlphaFoldDB" id="A0AAE3LT96"/>
<dbReference type="Pfam" id="PF21747">
    <property type="entry name" value="YpoC"/>
    <property type="match status" value="1"/>
</dbReference>
<feature type="domain" description="YpoC-like" evidence="1">
    <location>
        <begin position="49"/>
        <end position="155"/>
    </location>
</feature>
<comment type="caution">
    <text evidence="2">The sequence shown here is derived from an EMBL/GenBank/DDBJ whole genome shotgun (WGS) entry which is preliminary data.</text>
</comment>
<protein>
    <recommendedName>
        <fullName evidence="1">YpoC-like domain-containing protein</fullName>
    </recommendedName>
</protein>
<dbReference type="RefSeq" id="WP_263072918.1">
    <property type="nucleotide sequence ID" value="NZ_JAOUSF010000003.1"/>
</dbReference>
<name>A0AAE3LT96_9BACI</name>
<gene>
    <name evidence="2" type="ORF">OEV98_08905</name>
</gene>
<dbReference type="Proteomes" id="UP001209318">
    <property type="component" value="Unassembled WGS sequence"/>
</dbReference>
<dbReference type="EMBL" id="JAOUSF010000003">
    <property type="protein sequence ID" value="MCU9613678.1"/>
    <property type="molecule type" value="Genomic_DNA"/>
</dbReference>
<dbReference type="InterPro" id="IPR048427">
    <property type="entry name" value="YpoC"/>
</dbReference>
<proteinExistence type="predicted"/>
<evidence type="ECO:0000259" key="1">
    <source>
        <dbReference type="Pfam" id="PF21747"/>
    </source>
</evidence>
<evidence type="ECO:0000313" key="3">
    <source>
        <dbReference type="Proteomes" id="UP001209318"/>
    </source>
</evidence>
<evidence type="ECO:0000313" key="2">
    <source>
        <dbReference type="EMBL" id="MCU9613678.1"/>
    </source>
</evidence>
<sequence length="160" mass="18958">MKIANELDVSNFYVEQWTPATFFPMENQYFLGELDATELPWLQAELPLASLREEWNQLYEEIHGLFRNREKQTIPVLMARASAVFIRLLFWSNQQPVQLKFLLERIETLEIKPANIGDRLGFIISNPLIHHSIVQLSELMLEQQKKYYKYLAMKKRATNK</sequence>
<organism evidence="2 3">
    <name type="scientific">Perspicuibacillus lycopersici</name>
    <dbReference type="NCBI Taxonomy" id="1325689"/>
    <lineage>
        <taxon>Bacteria</taxon>
        <taxon>Bacillati</taxon>
        <taxon>Bacillota</taxon>
        <taxon>Bacilli</taxon>
        <taxon>Bacillales</taxon>
        <taxon>Bacillaceae</taxon>
        <taxon>Perspicuibacillus</taxon>
    </lineage>
</organism>